<evidence type="ECO:0000313" key="8">
    <source>
        <dbReference type="Proteomes" id="UP000193719"/>
    </source>
</evidence>
<evidence type="ECO:0000259" key="6">
    <source>
        <dbReference type="PROSITE" id="PS51886"/>
    </source>
</evidence>
<proteinExistence type="inferred from homology"/>
<dbReference type="InterPro" id="IPR006571">
    <property type="entry name" value="TLDc_dom"/>
</dbReference>
<comment type="similarity">
    <text evidence="2">Belongs to the OXR1 family.</text>
</comment>
<dbReference type="OrthoDB" id="26679at2759"/>
<dbReference type="Proteomes" id="UP000193719">
    <property type="component" value="Unassembled WGS sequence"/>
</dbReference>
<dbReference type="GO" id="GO:0005739">
    <property type="term" value="C:mitochondrion"/>
    <property type="evidence" value="ECO:0007669"/>
    <property type="project" value="UniProtKB-SubCell"/>
</dbReference>
<evidence type="ECO:0000256" key="1">
    <source>
        <dbReference type="ARBA" id="ARBA00004173"/>
    </source>
</evidence>
<dbReference type="AlphaFoldDB" id="A0A1Y1VAU5"/>
<dbReference type="Pfam" id="PF07534">
    <property type="entry name" value="TLD"/>
    <property type="match status" value="1"/>
</dbReference>
<keyword evidence="8" id="KW-1185">Reference proteome</keyword>
<dbReference type="PANTHER" id="PTHR23354">
    <property type="entry name" value="NUCLEOLAR PROTEIN 7/ESTROGEN RECEPTOR COACTIVATOR-RELATED"/>
    <property type="match status" value="1"/>
</dbReference>
<reference evidence="7 8" key="1">
    <citation type="submission" date="2016-08" db="EMBL/GenBank/DDBJ databases">
        <title>Genomes of anaerobic fungi encode conserved fungal cellulosomes for biomass hydrolysis.</title>
        <authorList>
            <consortium name="DOE Joint Genome Institute"/>
            <person name="Haitjema C.H."/>
            <person name="Gilmore S.P."/>
            <person name="Henske J.K."/>
            <person name="Solomon K.V."/>
            <person name="De Groot R."/>
            <person name="Kuo A."/>
            <person name="Mondo S.J."/>
            <person name="Salamov A.A."/>
            <person name="Labutti K."/>
            <person name="Zhao Z."/>
            <person name="Chiniquy J."/>
            <person name="Barry K."/>
            <person name="Brewer H.M."/>
            <person name="Purvine S.O."/>
            <person name="Wright A.T."/>
            <person name="Boxma B."/>
            <person name="Van Alen T."/>
            <person name="Hackstein J.H."/>
            <person name="Baker S.E."/>
            <person name="Grigoriev I.V."/>
            <person name="O'Malley M.A."/>
        </authorList>
    </citation>
    <scope>NUCLEOTIDE SEQUENCE [LARGE SCALE GENOMIC DNA]</scope>
    <source>
        <strain evidence="8">finn</strain>
    </source>
</reference>
<dbReference type="SMART" id="SM00584">
    <property type="entry name" value="TLDc"/>
    <property type="match status" value="1"/>
</dbReference>
<feature type="domain" description="TLDc" evidence="6">
    <location>
        <begin position="821"/>
        <end position="1008"/>
    </location>
</feature>
<accession>A0A1Y1VAU5</accession>
<evidence type="ECO:0000313" key="7">
    <source>
        <dbReference type="EMBL" id="ORX51482.1"/>
    </source>
</evidence>
<evidence type="ECO:0000256" key="2">
    <source>
        <dbReference type="ARBA" id="ARBA00009540"/>
    </source>
</evidence>
<evidence type="ECO:0000256" key="3">
    <source>
        <dbReference type="ARBA" id="ARBA00023128"/>
    </source>
</evidence>
<evidence type="ECO:0000256" key="5">
    <source>
        <dbReference type="SAM" id="MobiDB-lite"/>
    </source>
</evidence>
<name>A0A1Y1VAU5_9FUNG</name>
<feature type="compositionally biased region" description="Polar residues" evidence="5">
    <location>
        <begin position="473"/>
        <end position="482"/>
    </location>
</feature>
<protein>
    <recommendedName>
        <fullName evidence="4">Oxidation resistance protein 1</fullName>
    </recommendedName>
</protein>
<feature type="region of interest" description="Disordered" evidence="5">
    <location>
        <begin position="548"/>
        <end position="567"/>
    </location>
</feature>
<comment type="caution">
    <text evidence="7">The sequence shown here is derived from an EMBL/GenBank/DDBJ whole genome shotgun (WGS) entry which is preliminary data.</text>
</comment>
<feature type="region of interest" description="Disordered" evidence="5">
    <location>
        <begin position="331"/>
        <end position="352"/>
    </location>
</feature>
<gene>
    <name evidence="7" type="ORF">BCR36DRAFT_583031</name>
</gene>
<dbReference type="PROSITE" id="PS51886">
    <property type="entry name" value="TLDC"/>
    <property type="match status" value="1"/>
</dbReference>
<keyword evidence="3" id="KW-0496">Mitochondrion</keyword>
<comment type="subcellular location">
    <subcellularLocation>
        <location evidence="1">Mitochondrion</location>
    </subcellularLocation>
</comment>
<dbReference type="EMBL" id="MCFH01000018">
    <property type="protein sequence ID" value="ORX51482.1"/>
    <property type="molecule type" value="Genomic_DNA"/>
</dbReference>
<sequence length="1012" mass="114288">MSNLTLNKTLPLEELQNNTINLDYGVNDNVSNPLLNNYVENIIDYIVNTDNNNDINIKKVVENQNNSMSNSVEKVIINPDTLSSTKDHNLLENIILPEDLVTQINSELNQSLMDNLENSIVNNIEESIKNNDDVHTSNSIYPKYSLFSFNDVKELEIMSHQDKNAYQTTFHKKNNSTSNSLLKKVMNGLFFDRNEKSKYSSTPNLLPSKSEGQTTNGLSTLYTFSSPSLNNGLKSPISPSISSPTIDNAVIISSPSNNNNNKNKKFNPAVSSILSSSSSFPFLSFKSKSNPNNFANNVDNKDETGSIKSVSSIQNLKEIKSIMDNQILTSKKKEKGKSIKSTQINDINSSPNYLKGKRSSKIDFHSFLNVFNNLSDAYAKSNSSKNSLDDINSSNSDENLSQQMPSYHSSLSSLNHKYSQNYQNNDPSYMTSLPILSNGDSYVVLPPLINSTSLYNNNKSKNENENNKNYLNGQQNSTSSVFTKNVPSIDSVKMEQNSKLEPKSIKQYISYTKNTSYLSQSLPNKTSFLPKGIQYTSDKSQTKALFIKSRGKRDENRNSLDSSSSSLTSFIMNPSVETIKEEIDENNENTLPTLSSSLPSMSVSKKLFKNPNEDTIINHQTTKFIHDNNRNNDTVSKISLKHSQSLYYKGKQNSSSSKYYGVSIPHKAYTSFLSSTPFTNDNDDDDFNNDIYNEDIESENEFIDHSFIKSTPCLFPSYITAEAEKKINSSKTSMFDSAFIEKVREKTIRHQKSMFLPSSNKKVESYSGEPSSFKSIVPEPEKLRLLNPIYARAQYLEKLQEHDNKPIPLSEIDQEAVSPDQILDTITAEKLRFHLPRRYRNYSSWELIYSLNDHGSSFLTLYDCIIGKGPLLMVIKDTLNHIFGAYIPNSVKISSRFYGSGECFLWCKEDEKNHHSFKVYEWAGLNEFNVLTSHDMIAFGGGKQGRFGLSIDPDLEGGTTAFCDTFKNEPLTISCHENEAKPQTFSTYYYETPNIPFECVNIEFWKIVDQLD</sequence>
<organism evidence="7 8">
    <name type="scientific">Piromyces finnis</name>
    <dbReference type="NCBI Taxonomy" id="1754191"/>
    <lineage>
        <taxon>Eukaryota</taxon>
        <taxon>Fungi</taxon>
        <taxon>Fungi incertae sedis</taxon>
        <taxon>Chytridiomycota</taxon>
        <taxon>Chytridiomycota incertae sedis</taxon>
        <taxon>Neocallimastigomycetes</taxon>
        <taxon>Neocallimastigales</taxon>
        <taxon>Neocallimastigaceae</taxon>
        <taxon>Piromyces</taxon>
    </lineage>
</organism>
<evidence type="ECO:0000256" key="4">
    <source>
        <dbReference type="ARBA" id="ARBA00040604"/>
    </source>
</evidence>
<dbReference type="PANTHER" id="PTHR23354:SF62">
    <property type="entry name" value="MUSTARD, ISOFORM V"/>
    <property type="match status" value="1"/>
</dbReference>
<reference evidence="7 8" key="2">
    <citation type="submission" date="2016-08" db="EMBL/GenBank/DDBJ databases">
        <title>Pervasive Adenine N6-methylation of Active Genes in Fungi.</title>
        <authorList>
            <consortium name="DOE Joint Genome Institute"/>
            <person name="Mondo S.J."/>
            <person name="Dannebaum R.O."/>
            <person name="Kuo R.C."/>
            <person name="Labutti K."/>
            <person name="Haridas S."/>
            <person name="Kuo A."/>
            <person name="Salamov A."/>
            <person name="Ahrendt S.R."/>
            <person name="Lipzen A."/>
            <person name="Sullivan W."/>
            <person name="Andreopoulos W.B."/>
            <person name="Clum A."/>
            <person name="Lindquist E."/>
            <person name="Daum C."/>
            <person name="Ramamoorthy G.K."/>
            <person name="Gryganskyi A."/>
            <person name="Culley D."/>
            <person name="Magnuson J.K."/>
            <person name="James T.Y."/>
            <person name="O'Malley M.A."/>
            <person name="Stajich J.E."/>
            <person name="Spatafora J.W."/>
            <person name="Visel A."/>
            <person name="Grigoriev I.V."/>
        </authorList>
    </citation>
    <scope>NUCLEOTIDE SEQUENCE [LARGE SCALE GENOMIC DNA]</scope>
    <source>
        <strain evidence="8">finn</strain>
    </source>
</reference>
<feature type="region of interest" description="Disordered" evidence="5">
    <location>
        <begin position="455"/>
        <end position="482"/>
    </location>
</feature>
<feature type="region of interest" description="Disordered" evidence="5">
    <location>
        <begin position="379"/>
        <end position="412"/>
    </location>
</feature>
<feature type="compositionally biased region" description="Polar residues" evidence="5">
    <location>
        <begin position="402"/>
        <end position="412"/>
    </location>
</feature>
<feature type="compositionally biased region" description="Polar residues" evidence="5">
    <location>
        <begin position="342"/>
        <end position="352"/>
    </location>
</feature>
<feature type="compositionally biased region" description="Low complexity" evidence="5">
    <location>
        <begin position="380"/>
        <end position="401"/>
    </location>
</feature>